<feature type="compositionally biased region" description="Low complexity" evidence="1">
    <location>
        <begin position="289"/>
        <end position="298"/>
    </location>
</feature>
<feature type="region of interest" description="Disordered" evidence="1">
    <location>
        <begin position="901"/>
        <end position="927"/>
    </location>
</feature>
<gene>
    <name evidence="2" type="ORF">JR316_007212</name>
</gene>
<dbReference type="InterPro" id="IPR041078">
    <property type="entry name" value="Plavaka"/>
</dbReference>
<protein>
    <submittedName>
        <fullName evidence="2">Uncharacterized protein</fullName>
    </submittedName>
</protein>
<evidence type="ECO:0000256" key="1">
    <source>
        <dbReference type="SAM" id="MobiDB-lite"/>
    </source>
</evidence>
<dbReference type="AlphaFoldDB" id="A0A8H7XVD3"/>
<feature type="compositionally biased region" description="Acidic residues" evidence="1">
    <location>
        <begin position="1254"/>
        <end position="1266"/>
    </location>
</feature>
<comment type="caution">
    <text evidence="2">The sequence shown here is derived from an EMBL/GenBank/DDBJ whole genome shotgun (WGS) entry which is preliminary data.</text>
</comment>
<proteinExistence type="predicted"/>
<dbReference type="EMBL" id="JAFIQS010000006">
    <property type="protein sequence ID" value="KAG5168610.1"/>
    <property type="molecule type" value="Genomic_DNA"/>
</dbReference>
<organism evidence="2">
    <name type="scientific">Psilocybe cubensis</name>
    <name type="common">Psychedelic mushroom</name>
    <name type="synonym">Stropharia cubensis</name>
    <dbReference type="NCBI Taxonomy" id="181762"/>
    <lineage>
        <taxon>Eukaryota</taxon>
        <taxon>Fungi</taxon>
        <taxon>Dikarya</taxon>
        <taxon>Basidiomycota</taxon>
        <taxon>Agaricomycotina</taxon>
        <taxon>Agaricomycetes</taxon>
        <taxon>Agaricomycetidae</taxon>
        <taxon>Agaricales</taxon>
        <taxon>Agaricineae</taxon>
        <taxon>Strophariaceae</taxon>
        <taxon>Psilocybe</taxon>
    </lineage>
</organism>
<accession>A0A8H7XVD3</accession>
<dbReference type="Pfam" id="PF18759">
    <property type="entry name" value="Plavaka"/>
    <property type="match status" value="1"/>
</dbReference>
<sequence>MAICDACEQTFSTKHAVRIHRITCASVLADWELVCNPQDLDQRTVSSKRARLDDELNKEKELTEPNQDAEWEDVPATYEDADVMSPPSPISQAPPNIFVPPPTRSGRVCKYPKKNVDFLPNSSTRIPHMPAPVPRIRPAPKRVAPREPTPEPAAPSFEPTVVVTLPNEFGMYREYPTFPEREIDDFEELDNLCNAPGLATSLPKESGSRLAKAMGISIDAALASNRFAPFLNATVFCLMHWFYGNSNLKSVQELDHLVKNVLLAEDFRVEHLKDFSAQRELARMDEATSSESHSSSHSQTEFQRDQGWINSTVKISLPCEQHQHASEDAAPVLEVPNVYHRSLVGTIKAALQDESAELWHFTPHRLFWKPSPSSSPERIVTKIYNSDAFYNEYINLRKQQNQQVHLGDAHEIAIVALMLWSDSTQLANFGNASLWPLYLLFGNQSKYVRAHPSSFSAHHIAYLPTLPKMLQDIYMKAYNGLTATAATITHLKRELMHAIWLILLDEEFMEAYEHGIIIKCADGITRRVFPRFFTYSADYPEKVLLATIRYLAKCVCPRCLIQKRWVSGLGTHVDGQRRSHIRLDTQQRRDRIEITRKWIYVHGRGVKSTRVEDILQDTSAVPTRNAFSIRLSKFGFNYHSMFVPDFLHEFELGVWKSFFTHMMRILVAAGGNCIQRLNWRYCKVATFGRNTIRRFHRNASDMTKLAARDFEDLLQCSIPVFEGLLPPAHDKVLQDILFTLCEWHALAKLRMHTDSTLTGLEATTRRLGKELRSFVSKICPQYSTKELPKETAARARRAANNAKKGKPAATGSLDAKTSKMLNLFTYKLHSLGDYVKTIWLFGPTEGYSTQRGKLEHRRVKRFFVRTNKGCKFEHQISRHEHREHLLRSIAARVLKLEEKESRENLGAKEPQSSARSSKKHSRPSKKISYVKPPHIVATFESESLPPLSPSEHHQMSTSKRYKLYIYEFMNNYCDDAAVTEDFVSRLEDHFLARVLERAQINILGDRIYMHKVLRVNYTTYDIRREQDSINPRNHCNIMTLSRDSEADTDHPYSYARVLGVFDADVQYNGGKTQRLEFLWVRWFEVDHRFRAGWAARRLDRLKFIHSDSPDAFGFLDPSDVLRASHIIPSFNSGMTDSLLPPSIARRAYWEDDDYPDHDWNFYYVNRFVDRDMFVRYLGYGIGHKSTNHYTQHMRPAYFGLYTNLDEELGIDEAHPDLPLTAEQEAEMEASEPEDDIESEEEDEEDANDNGFVGEDGEEPWDIDDTEAVGFADF</sequence>
<feature type="compositionally biased region" description="Acidic residues" evidence="1">
    <location>
        <begin position="1223"/>
        <end position="1247"/>
    </location>
</feature>
<feature type="region of interest" description="Disordered" evidence="1">
    <location>
        <begin position="789"/>
        <end position="812"/>
    </location>
</feature>
<feature type="compositionally biased region" description="Basic residues" evidence="1">
    <location>
        <begin position="916"/>
        <end position="925"/>
    </location>
</feature>
<feature type="region of interest" description="Disordered" evidence="1">
    <location>
        <begin position="283"/>
        <end position="304"/>
    </location>
</feature>
<name>A0A8H7XVD3_PSICU</name>
<evidence type="ECO:0000313" key="2">
    <source>
        <dbReference type="EMBL" id="KAG5168610.1"/>
    </source>
</evidence>
<reference evidence="2" key="1">
    <citation type="submission" date="2021-02" db="EMBL/GenBank/DDBJ databases">
        <title>Psilocybe cubensis genome.</title>
        <authorList>
            <person name="Mckernan K.J."/>
            <person name="Crawford S."/>
            <person name="Trippe A."/>
            <person name="Kane L.T."/>
            <person name="Mclaughlin S."/>
        </authorList>
    </citation>
    <scope>NUCLEOTIDE SEQUENCE [LARGE SCALE GENOMIC DNA]</scope>
    <source>
        <strain evidence="2">MGC-MH-2018</strain>
    </source>
</reference>
<feature type="region of interest" description="Disordered" evidence="1">
    <location>
        <begin position="120"/>
        <end position="157"/>
    </location>
</feature>
<feature type="region of interest" description="Disordered" evidence="1">
    <location>
        <begin position="1220"/>
        <end position="1273"/>
    </location>
</feature>